<reference evidence="1 2" key="1">
    <citation type="submission" date="2007-12" db="EMBL/GenBank/DDBJ databases">
        <title>Brucella suis ATCC 23445 whole genome shotgun sequencing project.</title>
        <authorList>
            <person name="Setubal J.C."/>
            <person name="Bowns C."/>
            <person name="Boyle S."/>
            <person name="Crasta O.R."/>
            <person name="Czar M.J."/>
            <person name="Dharmanolla C."/>
            <person name="Gillespie J.J."/>
            <person name="Kenyon R.W."/>
            <person name="Lu J."/>
            <person name="Mane S."/>
            <person name="Mohapatra S."/>
            <person name="Nagrani S."/>
            <person name="Purkayastha A."/>
            <person name="Rajasimha H.K."/>
            <person name="Shallom J.M."/>
            <person name="Shallom S."/>
            <person name="Shukla M."/>
            <person name="Snyder E.E."/>
            <person name="Sobral B.W."/>
            <person name="Wattam A.R."/>
            <person name="Will R."/>
            <person name="Williams K."/>
            <person name="Yoo H."/>
            <person name="Bruce D."/>
            <person name="Detter C."/>
            <person name="Munk C."/>
            <person name="Brettin T.S."/>
        </authorList>
    </citation>
    <scope>NUCLEOTIDE SEQUENCE [LARGE SCALE GENOMIC DNA]</scope>
    <source>
        <strain evidence="2">ATCC 23445 / NCTC 10510</strain>
    </source>
</reference>
<organism evidence="1 2">
    <name type="scientific">Brucella suis (strain ATCC 23445 / NCTC 10510)</name>
    <dbReference type="NCBI Taxonomy" id="470137"/>
    <lineage>
        <taxon>Bacteria</taxon>
        <taxon>Pseudomonadati</taxon>
        <taxon>Pseudomonadota</taxon>
        <taxon>Alphaproteobacteria</taxon>
        <taxon>Hyphomicrobiales</taxon>
        <taxon>Brucellaceae</taxon>
        <taxon>Brucella/Ochrobactrum group</taxon>
        <taxon>Brucella</taxon>
    </lineage>
</organism>
<dbReference type="Proteomes" id="UP000008545">
    <property type="component" value="Chromosome II"/>
</dbReference>
<sequence>MSREKLDPSAPLIDWRRIGKRHFCETSFKAFLLVTPSITIFPGV</sequence>
<name>A9WYW6_BRUSI</name>
<gene>
    <name evidence="1" type="ordered locus">BSUIS_B0652</name>
</gene>
<accession>A9WYW6</accession>
<dbReference type="HOGENOM" id="CLU_3213330_0_0_5"/>
<dbReference type="KEGG" id="bmt:BSUIS_B0652"/>
<evidence type="ECO:0000313" key="1">
    <source>
        <dbReference type="EMBL" id="ABY39632.1"/>
    </source>
</evidence>
<proteinExistence type="predicted"/>
<evidence type="ECO:0000313" key="2">
    <source>
        <dbReference type="Proteomes" id="UP000008545"/>
    </source>
</evidence>
<protein>
    <submittedName>
        <fullName evidence="1">Uncharacterized protein</fullName>
    </submittedName>
</protein>
<dbReference type="EMBL" id="CP000912">
    <property type="protein sequence ID" value="ABY39632.1"/>
    <property type="molecule type" value="Genomic_DNA"/>
</dbReference>
<dbReference type="AlphaFoldDB" id="A9WYW6"/>